<name>A0AAD5M5M4_PYTIN</name>
<evidence type="ECO:0000259" key="9">
    <source>
        <dbReference type="PROSITE" id="PS50089"/>
    </source>
</evidence>
<dbReference type="PANTHER" id="PTHR15067:SF4">
    <property type="entry name" value="E3 UBIQUITIN-PROTEIN LIGASE RNF8"/>
    <property type="match status" value="1"/>
</dbReference>
<dbReference type="GO" id="GO:0061630">
    <property type="term" value="F:ubiquitin protein ligase activity"/>
    <property type="evidence" value="ECO:0007669"/>
    <property type="project" value="TreeGrafter"/>
</dbReference>
<keyword evidence="8" id="KW-0472">Membrane</keyword>
<keyword evidence="11" id="KW-1185">Reference proteome</keyword>
<comment type="caution">
    <text evidence="10">The sequence shown here is derived from an EMBL/GenBank/DDBJ whole genome shotgun (WGS) entry which is preliminary data.</text>
</comment>
<keyword evidence="4" id="KW-0833">Ubl conjugation pathway</keyword>
<dbReference type="Gene3D" id="3.30.40.10">
    <property type="entry name" value="Zinc/RING finger domain, C3HC4 (zinc finger)"/>
    <property type="match status" value="1"/>
</dbReference>
<dbReference type="GO" id="GO:0000151">
    <property type="term" value="C:ubiquitin ligase complex"/>
    <property type="evidence" value="ECO:0007669"/>
    <property type="project" value="TreeGrafter"/>
</dbReference>
<dbReference type="InterPro" id="IPR001841">
    <property type="entry name" value="Znf_RING"/>
</dbReference>
<keyword evidence="3 6" id="KW-0863">Zinc-finger</keyword>
<evidence type="ECO:0000256" key="8">
    <source>
        <dbReference type="SAM" id="Phobius"/>
    </source>
</evidence>
<feature type="compositionally biased region" description="Low complexity" evidence="7">
    <location>
        <begin position="12"/>
        <end position="29"/>
    </location>
</feature>
<keyword evidence="5" id="KW-0862">Zinc</keyword>
<evidence type="ECO:0000313" key="11">
    <source>
        <dbReference type="Proteomes" id="UP001209570"/>
    </source>
</evidence>
<dbReference type="EMBL" id="JAKCXM010000091">
    <property type="protein sequence ID" value="KAJ0402971.1"/>
    <property type="molecule type" value="Genomic_DNA"/>
</dbReference>
<feature type="transmembrane region" description="Helical" evidence="8">
    <location>
        <begin position="136"/>
        <end position="160"/>
    </location>
</feature>
<dbReference type="GO" id="GO:0005829">
    <property type="term" value="C:cytosol"/>
    <property type="evidence" value="ECO:0007669"/>
    <property type="project" value="TreeGrafter"/>
</dbReference>
<protein>
    <recommendedName>
        <fullName evidence="9">RING-type domain-containing protein</fullName>
    </recommendedName>
</protein>
<feature type="domain" description="RING-type" evidence="9">
    <location>
        <begin position="379"/>
        <end position="406"/>
    </location>
</feature>
<evidence type="ECO:0000313" key="10">
    <source>
        <dbReference type="EMBL" id="KAJ0402971.1"/>
    </source>
</evidence>
<dbReference type="AlphaFoldDB" id="A0AAD5M5M4"/>
<dbReference type="Pfam" id="PF00097">
    <property type="entry name" value="zf-C3HC4"/>
    <property type="match status" value="1"/>
</dbReference>
<feature type="transmembrane region" description="Helical" evidence="8">
    <location>
        <begin position="94"/>
        <end position="115"/>
    </location>
</feature>
<evidence type="ECO:0000256" key="4">
    <source>
        <dbReference type="ARBA" id="ARBA00022786"/>
    </source>
</evidence>
<feature type="transmembrane region" description="Helical" evidence="8">
    <location>
        <begin position="180"/>
        <end position="200"/>
    </location>
</feature>
<reference evidence="10" key="1">
    <citation type="submission" date="2021-12" db="EMBL/GenBank/DDBJ databases">
        <title>Prjna785345.</title>
        <authorList>
            <person name="Rujirawat T."/>
            <person name="Krajaejun T."/>
        </authorList>
    </citation>
    <scope>NUCLEOTIDE SEQUENCE</scope>
    <source>
        <strain evidence="10">Pi057C3</strain>
    </source>
</reference>
<evidence type="ECO:0000256" key="7">
    <source>
        <dbReference type="SAM" id="MobiDB-lite"/>
    </source>
</evidence>
<keyword evidence="1" id="KW-0808">Transferase</keyword>
<organism evidence="10 11">
    <name type="scientific">Pythium insidiosum</name>
    <name type="common">Pythiosis disease agent</name>
    <dbReference type="NCBI Taxonomy" id="114742"/>
    <lineage>
        <taxon>Eukaryota</taxon>
        <taxon>Sar</taxon>
        <taxon>Stramenopiles</taxon>
        <taxon>Oomycota</taxon>
        <taxon>Peronosporomycetes</taxon>
        <taxon>Pythiales</taxon>
        <taxon>Pythiaceae</taxon>
        <taxon>Pythium</taxon>
    </lineage>
</organism>
<dbReference type="PROSITE" id="PS50089">
    <property type="entry name" value="ZF_RING_2"/>
    <property type="match status" value="1"/>
</dbReference>
<feature type="transmembrane region" description="Helical" evidence="8">
    <location>
        <begin position="221"/>
        <end position="239"/>
    </location>
</feature>
<dbReference type="Proteomes" id="UP001209570">
    <property type="component" value="Unassembled WGS sequence"/>
</dbReference>
<gene>
    <name evidence="10" type="ORF">P43SY_009228</name>
</gene>
<keyword evidence="8" id="KW-0812">Transmembrane</keyword>
<dbReference type="InterPro" id="IPR018957">
    <property type="entry name" value="Znf_C3HC4_RING-type"/>
</dbReference>
<evidence type="ECO:0000256" key="5">
    <source>
        <dbReference type="ARBA" id="ARBA00022833"/>
    </source>
</evidence>
<dbReference type="GO" id="GO:0008270">
    <property type="term" value="F:zinc ion binding"/>
    <property type="evidence" value="ECO:0007669"/>
    <property type="project" value="UniProtKB-KW"/>
</dbReference>
<dbReference type="PANTHER" id="PTHR15067">
    <property type="entry name" value="E3 UBIQUITIN-PROTEIN LIGASE RNF8"/>
    <property type="match status" value="1"/>
</dbReference>
<evidence type="ECO:0000256" key="3">
    <source>
        <dbReference type="ARBA" id="ARBA00022771"/>
    </source>
</evidence>
<accession>A0AAD5M5M4</accession>
<keyword evidence="2" id="KW-0479">Metal-binding</keyword>
<keyword evidence="8" id="KW-1133">Transmembrane helix</keyword>
<dbReference type="SUPFAM" id="SSF57850">
    <property type="entry name" value="RING/U-box"/>
    <property type="match status" value="1"/>
</dbReference>
<feature type="region of interest" description="Disordered" evidence="7">
    <location>
        <begin position="1"/>
        <end position="29"/>
    </location>
</feature>
<dbReference type="InterPro" id="IPR013083">
    <property type="entry name" value="Znf_RING/FYVE/PHD"/>
</dbReference>
<evidence type="ECO:0000256" key="2">
    <source>
        <dbReference type="ARBA" id="ARBA00022723"/>
    </source>
</evidence>
<proteinExistence type="predicted"/>
<evidence type="ECO:0000256" key="6">
    <source>
        <dbReference type="PROSITE-ProRule" id="PRU00175"/>
    </source>
</evidence>
<dbReference type="GO" id="GO:0016567">
    <property type="term" value="P:protein ubiquitination"/>
    <property type="evidence" value="ECO:0007669"/>
    <property type="project" value="TreeGrafter"/>
</dbReference>
<feature type="transmembrane region" description="Helical" evidence="8">
    <location>
        <begin position="292"/>
        <end position="315"/>
    </location>
</feature>
<sequence>MVVDGDGARPSAARGQQQQPATAPARDPAAPQVERVLGLVGGGRYVLFSVAATAIAVASTYQKAPTIVDADGSVVSAWLAFREELLRSRLNMAIVLHFYFVVLYHVFLAVTHVCFDSIRRAELQVSIQTKETILHFLLMRSLLLASTLGGGSNSSGSAGFSSTIDGDTDQTAVRAGRPPVVWLLIWLSVLAFLRGILSICSARFEHLLTRPMTRPTEFHRLAFTLLAIIVVNGLVAAASTHSGGVFSTTVVHLTWFEAALFVVKAAQLGTKVVFHLFDVGHLADHGIDTGEYGLLVLQTGLSGTYLVLLVSYYLYIISVDHFRVSFMDFILILNVKNATVELLEKVKQVQMYHQVVVELDALFPDATQGELDAVQDDVCVICLKPMENQVKKLECGHLFHRVCLRQCLQPGFLARWLPVPDVYFEVARPAPTPFVVTDEMVLRVWEVFPQFSVDVIRPGGNRA</sequence>
<evidence type="ECO:0000256" key="1">
    <source>
        <dbReference type="ARBA" id="ARBA00022679"/>
    </source>
</evidence>
<dbReference type="GO" id="GO:0006511">
    <property type="term" value="P:ubiquitin-dependent protein catabolic process"/>
    <property type="evidence" value="ECO:0007669"/>
    <property type="project" value="TreeGrafter"/>
</dbReference>